<feature type="region of interest" description="Disordered" evidence="7">
    <location>
        <begin position="1"/>
        <end position="20"/>
    </location>
</feature>
<dbReference type="SMART" id="SM00905">
    <property type="entry name" value="FolB"/>
    <property type="match status" value="1"/>
</dbReference>
<dbReference type="EMBL" id="CADCVQ010000139">
    <property type="protein sequence ID" value="CAA9519568.1"/>
    <property type="molecule type" value="Genomic_DNA"/>
</dbReference>
<dbReference type="SUPFAM" id="SSF55620">
    <property type="entry name" value="Tetrahydrobiopterin biosynthesis enzymes-like"/>
    <property type="match status" value="1"/>
</dbReference>
<dbReference type="InterPro" id="IPR006157">
    <property type="entry name" value="FolB_dom"/>
</dbReference>
<dbReference type="UniPathway" id="UPA00077">
    <property type="reaction ID" value="UER00154"/>
</dbReference>
<dbReference type="GO" id="GO:0046654">
    <property type="term" value="P:tetrahydrofolate biosynthetic process"/>
    <property type="evidence" value="ECO:0007669"/>
    <property type="project" value="UniProtKB-UniRule"/>
</dbReference>
<dbReference type="InterPro" id="IPR043133">
    <property type="entry name" value="GTP-CH-I_C/QueF"/>
</dbReference>
<comment type="catalytic activity">
    <reaction evidence="1 6">
        <text>7,8-dihydroneopterin = 6-hydroxymethyl-7,8-dihydropterin + glycolaldehyde</text>
        <dbReference type="Rhea" id="RHEA:10540"/>
        <dbReference type="ChEBI" id="CHEBI:17001"/>
        <dbReference type="ChEBI" id="CHEBI:17071"/>
        <dbReference type="ChEBI" id="CHEBI:44841"/>
        <dbReference type="EC" id="4.1.2.25"/>
    </reaction>
</comment>
<evidence type="ECO:0000256" key="2">
    <source>
        <dbReference type="ARBA" id="ARBA00005013"/>
    </source>
</evidence>
<dbReference type="PANTHER" id="PTHR42844">
    <property type="entry name" value="DIHYDRONEOPTERIN ALDOLASE 1-RELATED"/>
    <property type="match status" value="1"/>
</dbReference>
<organism evidence="9">
    <name type="scientific">uncultured Solirubrobacteraceae bacterium</name>
    <dbReference type="NCBI Taxonomy" id="1162706"/>
    <lineage>
        <taxon>Bacteria</taxon>
        <taxon>Bacillati</taxon>
        <taxon>Actinomycetota</taxon>
        <taxon>Thermoleophilia</taxon>
        <taxon>Solirubrobacterales</taxon>
        <taxon>Solirubrobacteraceae</taxon>
        <taxon>environmental samples</taxon>
    </lineage>
</organism>
<dbReference type="AlphaFoldDB" id="A0A6J4TD79"/>
<dbReference type="InterPro" id="IPR006156">
    <property type="entry name" value="Dihydroneopterin_aldolase"/>
</dbReference>
<dbReference type="Pfam" id="PF02152">
    <property type="entry name" value="FolB"/>
    <property type="match status" value="1"/>
</dbReference>
<dbReference type="Gene3D" id="3.30.1130.10">
    <property type="match status" value="1"/>
</dbReference>
<evidence type="ECO:0000313" key="9">
    <source>
        <dbReference type="EMBL" id="CAA9519568.1"/>
    </source>
</evidence>
<evidence type="ECO:0000256" key="1">
    <source>
        <dbReference type="ARBA" id="ARBA00001353"/>
    </source>
</evidence>
<dbReference type="EC" id="4.1.2.25" evidence="6"/>
<reference evidence="9" key="1">
    <citation type="submission" date="2020-02" db="EMBL/GenBank/DDBJ databases">
        <authorList>
            <person name="Meier V. D."/>
        </authorList>
    </citation>
    <scope>NUCLEOTIDE SEQUENCE</scope>
    <source>
        <strain evidence="9">AVDCRST_MAG67</strain>
    </source>
</reference>
<comment type="similarity">
    <text evidence="3 6">Belongs to the DHNA family.</text>
</comment>
<evidence type="ECO:0000259" key="8">
    <source>
        <dbReference type="SMART" id="SM00905"/>
    </source>
</evidence>
<comment type="function">
    <text evidence="6">Catalyzes the conversion of 7,8-dihydroneopterin to 6-hydroxymethyl-7,8-dihydropterin.</text>
</comment>
<protein>
    <recommendedName>
        <fullName evidence="6">7,8-dihydroneopterin aldolase</fullName>
        <ecNumber evidence="6">4.1.2.25</ecNumber>
    </recommendedName>
</protein>
<dbReference type="GO" id="GO:0005737">
    <property type="term" value="C:cytoplasm"/>
    <property type="evidence" value="ECO:0007669"/>
    <property type="project" value="TreeGrafter"/>
</dbReference>
<accession>A0A6J4TD79</accession>
<dbReference type="GO" id="GO:0004150">
    <property type="term" value="F:dihydroneopterin aldolase activity"/>
    <property type="evidence" value="ECO:0007669"/>
    <property type="project" value="UniProtKB-UniRule"/>
</dbReference>
<feature type="domain" description="Dihydroneopterin aldolase/epimerase" evidence="8">
    <location>
        <begin position="30"/>
        <end position="142"/>
    </location>
</feature>
<dbReference type="NCBIfam" id="TIGR00525">
    <property type="entry name" value="folB"/>
    <property type="match status" value="1"/>
</dbReference>
<dbReference type="GO" id="GO:0046656">
    <property type="term" value="P:folic acid biosynthetic process"/>
    <property type="evidence" value="ECO:0007669"/>
    <property type="project" value="UniProtKB-UniRule"/>
</dbReference>
<evidence type="ECO:0000256" key="7">
    <source>
        <dbReference type="SAM" id="MobiDB-lite"/>
    </source>
</evidence>
<dbReference type="NCBIfam" id="TIGR00526">
    <property type="entry name" value="folB_dom"/>
    <property type="match status" value="1"/>
</dbReference>
<evidence type="ECO:0000256" key="4">
    <source>
        <dbReference type="ARBA" id="ARBA00022909"/>
    </source>
</evidence>
<evidence type="ECO:0000256" key="5">
    <source>
        <dbReference type="ARBA" id="ARBA00023239"/>
    </source>
</evidence>
<dbReference type="PANTHER" id="PTHR42844:SF1">
    <property type="entry name" value="DIHYDRONEOPTERIN ALDOLASE 1-RELATED"/>
    <property type="match status" value="1"/>
</dbReference>
<keyword evidence="5 6" id="KW-0456">Lyase</keyword>
<keyword evidence="4 6" id="KW-0289">Folate biosynthesis</keyword>
<gene>
    <name evidence="9" type="ORF">AVDCRST_MAG67-3298</name>
</gene>
<proteinExistence type="inferred from homology"/>
<evidence type="ECO:0000256" key="6">
    <source>
        <dbReference type="RuleBase" id="RU362079"/>
    </source>
</evidence>
<name>A0A6J4TD79_9ACTN</name>
<evidence type="ECO:0000256" key="3">
    <source>
        <dbReference type="ARBA" id="ARBA00005708"/>
    </source>
</evidence>
<comment type="pathway">
    <text evidence="2 6">Cofactor biosynthesis; tetrahydrofolate biosynthesis; 2-amino-4-hydroxy-6-hydroxymethyl-7,8-dihydropteridine diphosphate from 7,8-dihydroneopterin triphosphate: step 3/4.</text>
</comment>
<sequence>MGSGDDDIEDDGLDDDFDDDDTGVQTVVTVEVNGLSLFTHHGVTAAEREVGQRLILDIRLELGESDATVTDRLEDTVDYGRVCEVAALVATQRSDKTLERLCAAIADRLLRDFDAQSVSVKASKPEPPIPLPVEDVSVEVWRELGEPDD</sequence>